<sequence length="150" mass="16293">MPGTAQLAGYAYRRAFRHVSVPNGHGGLIQYSTGRGALLTCAGQDVLLMPQGAPFDRAVDNMFRYNVLTDAALAPADVAQDLRHLTCGPDGHFTFGDLPAGAWYVVTMIGSDPGDVAVSAVRTQADQTAHVTLQHRWNWPPSWRHPPSLW</sequence>
<comment type="caution">
    <text evidence="1">The sequence shown here is derived from an EMBL/GenBank/DDBJ whole genome shotgun (WGS) entry which is preliminary data.</text>
</comment>
<keyword evidence="2" id="KW-1185">Reference proteome</keyword>
<accession>A0A318PPG3</accession>
<dbReference type="AlphaFoldDB" id="A0A318PPG3"/>
<dbReference type="EMBL" id="NKUC01000014">
    <property type="protein sequence ID" value="PYD56955.1"/>
    <property type="molecule type" value="Genomic_DNA"/>
</dbReference>
<name>A0A318PPG3_KOMXY</name>
<protein>
    <recommendedName>
        <fullName evidence="3">Carboxypeptidase regulatory-like domain-containing protein</fullName>
    </recommendedName>
</protein>
<dbReference type="Proteomes" id="UP000248257">
    <property type="component" value="Unassembled WGS sequence"/>
</dbReference>
<evidence type="ECO:0008006" key="3">
    <source>
        <dbReference type="Google" id="ProtNLM"/>
    </source>
</evidence>
<gene>
    <name evidence="1" type="ORF">CFR75_08380</name>
</gene>
<evidence type="ECO:0000313" key="2">
    <source>
        <dbReference type="Proteomes" id="UP000248257"/>
    </source>
</evidence>
<proteinExistence type="predicted"/>
<dbReference type="STRING" id="1220579.GCA_001571345_02493"/>
<evidence type="ECO:0000313" key="1">
    <source>
        <dbReference type="EMBL" id="PYD56955.1"/>
    </source>
</evidence>
<reference evidence="1 2" key="1">
    <citation type="submission" date="2017-07" db="EMBL/GenBank/DDBJ databases">
        <title>A draft genome sequence of Komagataeibacter xylinus LMG 1515.</title>
        <authorList>
            <person name="Skraban J."/>
            <person name="Cleenwerck I."/>
            <person name="Vandamme P."/>
            <person name="Trcek J."/>
        </authorList>
    </citation>
    <scope>NUCLEOTIDE SEQUENCE [LARGE SCALE GENOMIC DNA]</scope>
    <source>
        <strain evidence="1 2">LMG 1515</strain>
    </source>
</reference>
<organism evidence="1 2">
    <name type="scientific">Komagataeibacter xylinus</name>
    <name type="common">Gluconacetobacter xylinus</name>
    <dbReference type="NCBI Taxonomy" id="28448"/>
    <lineage>
        <taxon>Bacteria</taxon>
        <taxon>Pseudomonadati</taxon>
        <taxon>Pseudomonadota</taxon>
        <taxon>Alphaproteobacteria</taxon>
        <taxon>Acetobacterales</taxon>
        <taxon>Acetobacteraceae</taxon>
        <taxon>Komagataeibacter</taxon>
    </lineage>
</organism>
<dbReference type="SUPFAM" id="SSF117074">
    <property type="entry name" value="Hypothetical protein PA1324"/>
    <property type="match status" value="1"/>
</dbReference>